<dbReference type="Proteomes" id="UP000295455">
    <property type="component" value="Unassembled WGS sequence"/>
</dbReference>
<gene>
    <name evidence="2" type="ORF">EV196_103197</name>
</gene>
<keyword evidence="1" id="KW-1133">Transmembrane helix</keyword>
<comment type="caution">
    <text evidence="2">The sequence shown here is derived from an EMBL/GenBank/DDBJ whole genome shotgun (WGS) entry which is preliminary data.</text>
</comment>
<evidence type="ECO:0000313" key="2">
    <source>
        <dbReference type="EMBL" id="TCL66780.1"/>
    </source>
</evidence>
<keyword evidence="1" id="KW-0472">Membrane</keyword>
<evidence type="ECO:0000256" key="1">
    <source>
        <dbReference type="SAM" id="Phobius"/>
    </source>
</evidence>
<feature type="transmembrane region" description="Helical" evidence="1">
    <location>
        <begin position="207"/>
        <end position="239"/>
    </location>
</feature>
<feature type="transmembrane region" description="Helical" evidence="1">
    <location>
        <begin position="36"/>
        <end position="58"/>
    </location>
</feature>
<dbReference type="OrthoDB" id="1049480at2"/>
<evidence type="ECO:0000313" key="3">
    <source>
        <dbReference type="Proteomes" id="UP000295455"/>
    </source>
</evidence>
<dbReference type="RefSeq" id="WP_132217004.1">
    <property type="nucleotide sequence ID" value="NZ_OX156936.1"/>
</dbReference>
<keyword evidence="1" id="KW-0812">Transmembrane</keyword>
<evidence type="ECO:0008006" key="4">
    <source>
        <dbReference type="Google" id="ProtNLM"/>
    </source>
</evidence>
<sequence length="306" mass="34607">MNKPYIELRNRNDFGETINTYFLFLKYNFKKYTSLYLRYNAVSIILLIVASYLLVTGFMGLASRDFRFGMNNDGDNTIYLIAGAVVLVLILFITALINYSFSSSYMAEYVNSEGEVESRNVWQNIKSNLGAIILFIFLGIGLYIGYIIVSLIFAFIPLIGMFVQYGLSFLLTAFFGLTFMAIFSKNEGLSHALSEGWSFTFSSFGKVILFGLVIGILNLMITMLIVSIPGFIIGIYVYFSIESNVDLATNVFASMVFTLGFAMFLLAFIYSQALSQVAYSVLYYNIFEEKNNIFLRNKIEQIGVND</sequence>
<protein>
    <recommendedName>
        <fullName evidence="4">Glycerophosphoryl diester phosphodiesterase family protein</fullName>
    </recommendedName>
</protein>
<feature type="transmembrane region" description="Helical" evidence="1">
    <location>
        <begin position="251"/>
        <end position="270"/>
    </location>
</feature>
<accession>A0A4R1RLM1</accession>
<reference evidence="2 3" key="1">
    <citation type="submission" date="2019-03" db="EMBL/GenBank/DDBJ databases">
        <title>Genomic Encyclopedia of Type Strains, Phase IV (KMG-IV): sequencing the most valuable type-strain genomes for metagenomic binning, comparative biology and taxonomic classification.</title>
        <authorList>
            <person name="Goeker M."/>
        </authorList>
    </citation>
    <scope>NUCLEOTIDE SEQUENCE [LARGE SCALE GENOMIC DNA]</scope>
    <source>
        <strain evidence="2 3">DSM 18792</strain>
    </source>
</reference>
<keyword evidence="3" id="KW-1185">Reference proteome</keyword>
<proteinExistence type="predicted"/>
<dbReference type="AlphaFoldDB" id="A0A4R1RLM1"/>
<feature type="transmembrane region" description="Helical" evidence="1">
    <location>
        <begin position="129"/>
        <end position="156"/>
    </location>
</feature>
<name>A0A4R1RLM1_9FLAO</name>
<feature type="transmembrane region" description="Helical" evidence="1">
    <location>
        <begin position="162"/>
        <end position="183"/>
    </location>
</feature>
<organism evidence="2 3">
    <name type="scientific">Mariniflexile fucanivorans</name>
    <dbReference type="NCBI Taxonomy" id="264023"/>
    <lineage>
        <taxon>Bacteria</taxon>
        <taxon>Pseudomonadati</taxon>
        <taxon>Bacteroidota</taxon>
        <taxon>Flavobacteriia</taxon>
        <taxon>Flavobacteriales</taxon>
        <taxon>Flavobacteriaceae</taxon>
        <taxon>Mariniflexile</taxon>
    </lineage>
</organism>
<dbReference type="EMBL" id="SLUP01000003">
    <property type="protein sequence ID" value="TCL66780.1"/>
    <property type="molecule type" value="Genomic_DNA"/>
</dbReference>
<feature type="transmembrane region" description="Helical" evidence="1">
    <location>
        <begin position="78"/>
        <end position="99"/>
    </location>
</feature>